<feature type="signal peptide" evidence="5">
    <location>
        <begin position="1"/>
        <end position="20"/>
    </location>
</feature>
<dbReference type="GO" id="GO:0009877">
    <property type="term" value="P:nodulation"/>
    <property type="evidence" value="ECO:0007669"/>
    <property type="project" value="UniProtKB-KW"/>
</dbReference>
<evidence type="ECO:0000313" key="7">
    <source>
        <dbReference type="Proteomes" id="UP001189624"/>
    </source>
</evidence>
<dbReference type="Proteomes" id="UP001189624">
    <property type="component" value="Chromosome 5"/>
</dbReference>
<keyword evidence="2" id="KW-0536">Nodulation</keyword>
<dbReference type="Gramene" id="rna-AYBTSS11_LOCUS15947">
    <property type="protein sequence ID" value="CAJ1955096.1"/>
    <property type="gene ID" value="gene-AYBTSS11_LOCUS15947"/>
</dbReference>
<dbReference type="Pfam" id="PF02451">
    <property type="entry name" value="Nodulin"/>
    <property type="match status" value="2"/>
</dbReference>
<accession>A0AA86SUR2</accession>
<proteinExistence type="inferred from homology"/>
<evidence type="ECO:0000256" key="5">
    <source>
        <dbReference type="SAM" id="SignalP"/>
    </source>
</evidence>
<evidence type="ECO:0000313" key="6">
    <source>
        <dbReference type="EMBL" id="CAJ1955096.1"/>
    </source>
</evidence>
<evidence type="ECO:0000256" key="3">
    <source>
        <dbReference type="ARBA" id="ARBA00022729"/>
    </source>
</evidence>
<feature type="chain" id="PRO_5041664621" evidence="5">
    <location>
        <begin position="21"/>
        <end position="231"/>
    </location>
</feature>
<comment type="similarity">
    <text evidence="1">Belongs to the nodulin 20 family.</text>
</comment>
<dbReference type="AlphaFoldDB" id="A0AA86SUR2"/>
<evidence type="ECO:0000256" key="1">
    <source>
        <dbReference type="ARBA" id="ARBA00010119"/>
    </source>
</evidence>
<dbReference type="InterPro" id="IPR003387">
    <property type="entry name" value="Nodulin"/>
</dbReference>
<keyword evidence="3 5" id="KW-0732">Signal</keyword>
<protein>
    <submittedName>
        <fullName evidence="6">Uncharacterized protein</fullName>
    </submittedName>
</protein>
<organism evidence="6 7">
    <name type="scientific">Sphenostylis stenocarpa</name>
    <dbReference type="NCBI Taxonomy" id="92480"/>
    <lineage>
        <taxon>Eukaryota</taxon>
        <taxon>Viridiplantae</taxon>
        <taxon>Streptophyta</taxon>
        <taxon>Embryophyta</taxon>
        <taxon>Tracheophyta</taxon>
        <taxon>Spermatophyta</taxon>
        <taxon>Magnoliopsida</taxon>
        <taxon>eudicotyledons</taxon>
        <taxon>Gunneridae</taxon>
        <taxon>Pentapetalae</taxon>
        <taxon>rosids</taxon>
        <taxon>fabids</taxon>
        <taxon>Fabales</taxon>
        <taxon>Fabaceae</taxon>
        <taxon>Papilionoideae</taxon>
        <taxon>50 kb inversion clade</taxon>
        <taxon>NPAAA clade</taxon>
        <taxon>indigoferoid/millettioid clade</taxon>
        <taxon>Phaseoleae</taxon>
        <taxon>Sphenostylis</taxon>
    </lineage>
</organism>
<keyword evidence="7" id="KW-1185">Reference proteome</keyword>
<name>A0AA86SUR2_9FABA</name>
<evidence type="ECO:0000256" key="2">
    <source>
        <dbReference type="ARBA" id="ARBA00022458"/>
    </source>
</evidence>
<reference evidence="6" key="1">
    <citation type="submission" date="2023-10" db="EMBL/GenBank/DDBJ databases">
        <authorList>
            <person name="Domelevo Entfellner J.-B."/>
        </authorList>
    </citation>
    <scope>NUCLEOTIDE SEQUENCE</scope>
</reference>
<evidence type="ECO:0000256" key="4">
    <source>
        <dbReference type="SAM" id="MobiDB-lite"/>
    </source>
</evidence>
<feature type="region of interest" description="Disordered" evidence="4">
    <location>
        <begin position="27"/>
        <end position="50"/>
    </location>
</feature>
<sequence>MEKMRLTLITLFLFISVVVAEEAGVSETTKAAEETGSGEAINSAEKVGTGETINPAEEADLAKHVGISKAINHMLNSQPPAYESPRFKKFVKHCSSHVAEKCSGSESLHHNEGGIYTSFGVALCLFDSMEACLVDHGASLDQRTPTSKDNNQSPQYLPKPARPIQYVPVLIETVKFRTVMRTCSHVSAQSCVTGSNVDASVLAACLMPSLNQCVYPSQVDPPDAESPPIRA</sequence>
<gene>
    <name evidence="6" type="ORF">AYBTSS11_LOCUS15947</name>
</gene>
<dbReference type="EMBL" id="OY731402">
    <property type="protein sequence ID" value="CAJ1955096.1"/>
    <property type="molecule type" value="Genomic_DNA"/>
</dbReference>